<dbReference type="SMART" id="SM00256">
    <property type="entry name" value="FBOX"/>
    <property type="match status" value="1"/>
</dbReference>
<accession>D7LA52</accession>
<organism evidence="3">
    <name type="scientific">Arabidopsis lyrata subsp. lyrata</name>
    <name type="common">Lyre-leaved rock-cress</name>
    <dbReference type="NCBI Taxonomy" id="81972"/>
    <lineage>
        <taxon>Eukaryota</taxon>
        <taxon>Viridiplantae</taxon>
        <taxon>Streptophyta</taxon>
        <taxon>Embryophyta</taxon>
        <taxon>Tracheophyta</taxon>
        <taxon>Spermatophyta</taxon>
        <taxon>Magnoliopsida</taxon>
        <taxon>eudicotyledons</taxon>
        <taxon>Gunneridae</taxon>
        <taxon>Pentapetalae</taxon>
        <taxon>rosids</taxon>
        <taxon>malvids</taxon>
        <taxon>Brassicales</taxon>
        <taxon>Brassicaceae</taxon>
        <taxon>Camelineae</taxon>
        <taxon>Arabidopsis</taxon>
    </lineage>
</organism>
<evidence type="ECO:0000313" key="3">
    <source>
        <dbReference type="Proteomes" id="UP000008694"/>
    </source>
</evidence>
<proteinExistence type="predicted"/>
<sequence>MTMMSDLTQDLVEEILCRVPITSLGAVRSTCKGWNALSKERILCIGEPKQQFLLSRVHVVGL</sequence>
<dbReference type="HOGENOM" id="CLU_2907129_0_0_1"/>
<dbReference type="Gramene" id="scaffold_302353.1">
    <property type="protein sequence ID" value="scaffold_302353.1"/>
    <property type="gene ID" value="scaffold_302353.1"/>
</dbReference>
<evidence type="ECO:0000313" key="2">
    <source>
        <dbReference type="EMBL" id="EFH61601.1"/>
    </source>
</evidence>
<gene>
    <name evidence="2" type="ORF">ARALYDRAFT_898383</name>
</gene>
<dbReference type="Pfam" id="PF00646">
    <property type="entry name" value="F-box"/>
    <property type="match status" value="1"/>
</dbReference>
<dbReference type="KEGG" id="aly:9319277"/>
<dbReference type="InterPro" id="IPR036047">
    <property type="entry name" value="F-box-like_dom_sf"/>
</dbReference>
<dbReference type="OrthoDB" id="1110578at2759"/>
<protein>
    <recommendedName>
        <fullName evidence="1">F-box domain-containing protein</fullName>
    </recommendedName>
</protein>
<dbReference type="InterPro" id="IPR001810">
    <property type="entry name" value="F-box_dom"/>
</dbReference>
<keyword evidence="3" id="KW-1185">Reference proteome</keyword>
<name>D7LA52_ARALL</name>
<evidence type="ECO:0000259" key="1">
    <source>
        <dbReference type="SMART" id="SM00256"/>
    </source>
</evidence>
<feature type="domain" description="F-box" evidence="1">
    <location>
        <begin position="7"/>
        <end position="47"/>
    </location>
</feature>
<dbReference type="Gene3D" id="1.20.1280.50">
    <property type="match status" value="1"/>
</dbReference>
<dbReference type="SUPFAM" id="SSF81383">
    <property type="entry name" value="F-box domain"/>
    <property type="match status" value="1"/>
</dbReference>
<dbReference type="AlphaFoldDB" id="D7LA52"/>
<dbReference type="Proteomes" id="UP000008694">
    <property type="component" value="Unassembled WGS sequence"/>
</dbReference>
<reference evidence="3" key="1">
    <citation type="journal article" date="2011" name="Nat. Genet.">
        <title>The Arabidopsis lyrata genome sequence and the basis of rapid genome size change.</title>
        <authorList>
            <person name="Hu T.T."/>
            <person name="Pattyn P."/>
            <person name="Bakker E.G."/>
            <person name="Cao J."/>
            <person name="Cheng J.-F."/>
            <person name="Clark R.M."/>
            <person name="Fahlgren N."/>
            <person name="Fawcett J.A."/>
            <person name="Grimwood J."/>
            <person name="Gundlach H."/>
            <person name="Haberer G."/>
            <person name="Hollister J.D."/>
            <person name="Ossowski S."/>
            <person name="Ottilar R.P."/>
            <person name="Salamov A.A."/>
            <person name="Schneeberger K."/>
            <person name="Spannagl M."/>
            <person name="Wang X."/>
            <person name="Yang L."/>
            <person name="Nasrallah M.E."/>
            <person name="Bergelson J."/>
            <person name="Carrington J.C."/>
            <person name="Gaut B.S."/>
            <person name="Schmutz J."/>
            <person name="Mayer K.F.X."/>
            <person name="Van de Peer Y."/>
            <person name="Grigoriev I.V."/>
            <person name="Nordborg M."/>
            <person name="Weigel D."/>
            <person name="Guo Y.-L."/>
        </authorList>
    </citation>
    <scope>NUCLEOTIDE SEQUENCE [LARGE SCALE GENOMIC DNA]</scope>
    <source>
        <strain evidence="3">cv. MN47</strain>
    </source>
</reference>
<dbReference type="EMBL" id="GL348715">
    <property type="protein sequence ID" value="EFH61601.1"/>
    <property type="molecule type" value="Genomic_DNA"/>
</dbReference>